<feature type="domain" description="Multidrug resistance protein MdtA-like barrel-sandwich hybrid" evidence="6">
    <location>
        <begin position="66"/>
        <end position="300"/>
    </location>
</feature>
<reference evidence="7 8" key="1">
    <citation type="submission" date="2019-02" db="EMBL/GenBank/DDBJ databases">
        <title>Genomic Encyclopedia of Type Strains, Phase IV (KMG-IV): sequencing the most valuable type-strain genomes for metagenomic binning, comparative biology and taxonomic classification.</title>
        <authorList>
            <person name="Goeker M."/>
        </authorList>
    </citation>
    <scope>NUCLEOTIDE SEQUENCE [LARGE SCALE GENOMIC DNA]</scope>
    <source>
        <strain evidence="7 8">DSM 28825</strain>
    </source>
</reference>
<evidence type="ECO:0000256" key="1">
    <source>
        <dbReference type="ARBA" id="ARBA00004167"/>
    </source>
</evidence>
<protein>
    <submittedName>
        <fullName evidence="7">HlyD family secretion protein</fullName>
    </submittedName>
</protein>
<keyword evidence="2 5" id="KW-0812">Transmembrane</keyword>
<dbReference type="InterPro" id="IPR050739">
    <property type="entry name" value="MFP"/>
</dbReference>
<sequence length="437" mass="50172">MEKDTNIELRSESVQEILGKMPSWIVRVGSGLVFLVVLILVIGSWFFSYPEIIASKLVLTTENPPAELISRVNGKIVDLRVSDNQSVHSGDLLAVIENPANFEDVFALRKQLHHDIPQLDGSEQLTTAFINQNYRLGEVQAPFNSYLKTCSDYKRFVDLKYHEKKKASLIQKRSNYRMYYNRQYKQRTILEQELAIVSKEFKRDSLLYTRGVISKSEYQKAEKNYLQQSYAFHGSRSTLSATQIQINEVDQAIIDLDLDKENKRKELLDQILHTYDNLIAQIDIWEQNYLLKSPIDGAVSFNRFWSANQNVKQGEKVFTVLPSDSTRIVVRVDLGMNRSGKVKLGQRVNIKLNNYPFTEYGMLQGVIRSISEVPDGDNYSLDVELSNGLVTNYGIELKFAQQIEGVAEIITEDQRLFQRVFNPLKALLKEHVVTTDD</sequence>
<gene>
    <name evidence="7" type="ORF">EV201_2223</name>
</gene>
<dbReference type="EMBL" id="SHKN01000001">
    <property type="protein sequence ID" value="RZT97552.1"/>
    <property type="molecule type" value="Genomic_DNA"/>
</dbReference>
<accession>A0A4Q7VMN1</accession>
<keyword evidence="8" id="KW-1185">Reference proteome</keyword>
<organism evidence="7 8">
    <name type="scientific">Ancylomarina subtilis</name>
    <dbReference type="NCBI Taxonomy" id="1639035"/>
    <lineage>
        <taxon>Bacteria</taxon>
        <taxon>Pseudomonadati</taxon>
        <taxon>Bacteroidota</taxon>
        <taxon>Bacteroidia</taxon>
        <taxon>Marinilabiliales</taxon>
        <taxon>Marinifilaceae</taxon>
        <taxon>Ancylomarina</taxon>
    </lineage>
</organism>
<evidence type="ECO:0000256" key="5">
    <source>
        <dbReference type="SAM" id="Phobius"/>
    </source>
</evidence>
<evidence type="ECO:0000256" key="2">
    <source>
        <dbReference type="ARBA" id="ARBA00022692"/>
    </source>
</evidence>
<keyword evidence="4 5" id="KW-0472">Membrane</keyword>
<evidence type="ECO:0000313" key="8">
    <source>
        <dbReference type="Proteomes" id="UP000293562"/>
    </source>
</evidence>
<dbReference type="PANTHER" id="PTHR30386">
    <property type="entry name" value="MEMBRANE FUSION SUBUNIT OF EMRAB-TOLC MULTIDRUG EFFLUX PUMP"/>
    <property type="match status" value="1"/>
</dbReference>
<evidence type="ECO:0000313" key="7">
    <source>
        <dbReference type="EMBL" id="RZT97552.1"/>
    </source>
</evidence>
<comment type="subcellular location">
    <subcellularLocation>
        <location evidence="1">Membrane</location>
        <topology evidence="1">Single-pass membrane protein</topology>
    </subcellularLocation>
</comment>
<name>A0A4Q7VMN1_9BACT</name>
<proteinExistence type="predicted"/>
<dbReference type="Gene3D" id="2.40.50.100">
    <property type="match status" value="1"/>
</dbReference>
<keyword evidence="3 5" id="KW-1133">Transmembrane helix</keyword>
<dbReference type="OrthoDB" id="7057889at2"/>
<comment type="caution">
    <text evidence="7">The sequence shown here is derived from an EMBL/GenBank/DDBJ whole genome shotgun (WGS) entry which is preliminary data.</text>
</comment>
<dbReference type="Proteomes" id="UP000293562">
    <property type="component" value="Unassembled WGS sequence"/>
</dbReference>
<dbReference type="RefSeq" id="WP_130307563.1">
    <property type="nucleotide sequence ID" value="NZ_SHKN01000001.1"/>
</dbReference>
<dbReference type="Pfam" id="PF25917">
    <property type="entry name" value="BSH_RND"/>
    <property type="match status" value="1"/>
</dbReference>
<feature type="transmembrane region" description="Helical" evidence="5">
    <location>
        <begin position="24"/>
        <end position="47"/>
    </location>
</feature>
<evidence type="ECO:0000256" key="3">
    <source>
        <dbReference type="ARBA" id="ARBA00022989"/>
    </source>
</evidence>
<evidence type="ECO:0000259" key="6">
    <source>
        <dbReference type="Pfam" id="PF25917"/>
    </source>
</evidence>
<dbReference type="InterPro" id="IPR058625">
    <property type="entry name" value="MdtA-like_BSH"/>
</dbReference>
<dbReference type="GO" id="GO:0016020">
    <property type="term" value="C:membrane"/>
    <property type="evidence" value="ECO:0007669"/>
    <property type="project" value="UniProtKB-SubCell"/>
</dbReference>
<dbReference type="PRINTS" id="PR01490">
    <property type="entry name" value="RTXTOXIND"/>
</dbReference>
<evidence type="ECO:0000256" key="4">
    <source>
        <dbReference type="ARBA" id="ARBA00023136"/>
    </source>
</evidence>
<dbReference type="PANTHER" id="PTHR30386:SF26">
    <property type="entry name" value="TRANSPORT PROTEIN COMB"/>
    <property type="match status" value="1"/>
</dbReference>
<dbReference type="AlphaFoldDB" id="A0A4Q7VMN1"/>